<organism evidence="1 2">
    <name type="scientific">Roseibium album</name>
    <dbReference type="NCBI Taxonomy" id="311410"/>
    <lineage>
        <taxon>Bacteria</taxon>
        <taxon>Pseudomonadati</taxon>
        <taxon>Pseudomonadota</taxon>
        <taxon>Alphaproteobacteria</taxon>
        <taxon>Hyphomicrobiales</taxon>
        <taxon>Stappiaceae</taxon>
        <taxon>Roseibium</taxon>
    </lineage>
</organism>
<dbReference type="AlphaFoldDB" id="A0A0M7AWI0"/>
<evidence type="ECO:0000313" key="1">
    <source>
        <dbReference type="EMBL" id="CTQ68408.1"/>
    </source>
</evidence>
<proteinExistence type="predicted"/>
<evidence type="ECO:0000313" key="2">
    <source>
        <dbReference type="Proteomes" id="UP000049983"/>
    </source>
</evidence>
<keyword evidence="2" id="KW-1185">Reference proteome</keyword>
<dbReference type="EMBL" id="CXWC01000003">
    <property type="protein sequence ID" value="CTQ68408.1"/>
    <property type="molecule type" value="Genomic_DNA"/>
</dbReference>
<gene>
    <name evidence="1" type="ORF">LA5096_01799</name>
</gene>
<sequence>MKNPGTRVPGFFNVFIEQAGACLADHQIAGQSHYADDYGVYADQTLPGSALLFVLTNKFITGHADLLSPGQCPG</sequence>
<name>A0A0M7AWI0_9HYPH</name>
<dbReference type="Proteomes" id="UP000049983">
    <property type="component" value="Unassembled WGS sequence"/>
</dbReference>
<reference evidence="2" key="1">
    <citation type="submission" date="2015-07" db="EMBL/GenBank/DDBJ databases">
        <authorList>
            <person name="Rodrigo-Torres Lidia"/>
            <person name="Arahal R.David."/>
        </authorList>
    </citation>
    <scope>NUCLEOTIDE SEQUENCE [LARGE SCALE GENOMIC DNA]</scope>
    <source>
        <strain evidence="2">CECT 5096</strain>
    </source>
</reference>
<dbReference type="STRING" id="311410.LA5095_04820"/>
<accession>A0A0M7AWI0</accession>
<protein>
    <submittedName>
        <fullName evidence="1">Uncharacterized protein</fullName>
    </submittedName>
</protein>